<gene>
    <name evidence="10" type="ORF">Vbra_23308</name>
</gene>
<dbReference type="GO" id="GO:0004519">
    <property type="term" value="F:endonuclease activity"/>
    <property type="evidence" value="ECO:0007669"/>
    <property type="project" value="UniProtKB-KW"/>
</dbReference>
<feature type="compositionally biased region" description="Low complexity" evidence="7">
    <location>
        <begin position="967"/>
        <end position="983"/>
    </location>
</feature>
<dbReference type="Pfam" id="PF17917">
    <property type="entry name" value="RT_RNaseH"/>
    <property type="match status" value="1"/>
</dbReference>
<evidence type="ECO:0000313" key="11">
    <source>
        <dbReference type="Proteomes" id="UP000041254"/>
    </source>
</evidence>
<evidence type="ECO:0000259" key="8">
    <source>
        <dbReference type="PROSITE" id="PS50013"/>
    </source>
</evidence>
<dbReference type="InParanoid" id="A0A0G4GQ00"/>
<protein>
    <recommendedName>
        <fullName evidence="12">Integrase catalytic domain-containing protein</fullName>
    </recommendedName>
</protein>
<feature type="domain" description="Chromo" evidence="8">
    <location>
        <begin position="773"/>
        <end position="832"/>
    </location>
</feature>
<dbReference type="FunFam" id="1.10.340.70:FF:000001">
    <property type="entry name" value="Retrovirus-related Pol polyprotein from transposon gypsy-like Protein"/>
    <property type="match status" value="1"/>
</dbReference>
<keyword evidence="5" id="KW-0378">Hydrolase</keyword>
<dbReference type="PROSITE" id="PS50013">
    <property type="entry name" value="CHROMO_2"/>
    <property type="match status" value="1"/>
</dbReference>
<dbReference type="InterPro" id="IPR000953">
    <property type="entry name" value="Chromo/chromo_shadow_dom"/>
</dbReference>
<dbReference type="InterPro" id="IPR043128">
    <property type="entry name" value="Rev_trsase/Diguanyl_cyclase"/>
</dbReference>
<dbReference type="SMART" id="SM00298">
    <property type="entry name" value="CHROMO"/>
    <property type="match status" value="1"/>
</dbReference>
<dbReference type="Gene3D" id="2.40.50.40">
    <property type="match status" value="1"/>
</dbReference>
<evidence type="ECO:0000259" key="9">
    <source>
        <dbReference type="PROSITE" id="PS50994"/>
    </source>
</evidence>
<keyword evidence="6" id="KW-0695">RNA-directed DNA polymerase</keyword>
<dbReference type="PROSITE" id="PS50994">
    <property type="entry name" value="INTEGRASE"/>
    <property type="match status" value="1"/>
</dbReference>
<evidence type="ECO:0008006" key="12">
    <source>
        <dbReference type="Google" id="ProtNLM"/>
    </source>
</evidence>
<dbReference type="GO" id="GO:0003964">
    <property type="term" value="F:RNA-directed DNA polymerase activity"/>
    <property type="evidence" value="ECO:0007669"/>
    <property type="project" value="UniProtKB-KW"/>
</dbReference>
<dbReference type="SUPFAM" id="SSF54160">
    <property type="entry name" value="Chromo domain-like"/>
    <property type="match status" value="1"/>
</dbReference>
<dbReference type="Pfam" id="PF00665">
    <property type="entry name" value="rve"/>
    <property type="match status" value="1"/>
</dbReference>
<dbReference type="OrthoDB" id="433924at2759"/>
<dbReference type="GO" id="GO:0003676">
    <property type="term" value="F:nucleic acid binding"/>
    <property type="evidence" value="ECO:0007669"/>
    <property type="project" value="InterPro"/>
</dbReference>
<dbReference type="STRING" id="1169540.A0A0G4GQ00"/>
<keyword evidence="3" id="KW-0540">Nuclease</keyword>
<dbReference type="Pfam" id="PF17921">
    <property type="entry name" value="Integrase_H2C2"/>
    <property type="match status" value="1"/>
</dbReference>
<dbReference type="InterPro" id="IPR001584">
    <property type="entry name" value="Integrase_cat-core"/>
</dbReference>
<dbReference type="PANTHER" id="PTHR37984">
    <property type="entry name" value="PROTEIN CBG26694"/>
    <property type="match status" value="1"/>
</dbReference>
<dbReference type="InterPro" id="IPR016197">
    <property type="entry name" value="Chromo-like_dom_sf"/>
</dbReference>
<evidence type="ECO:0000256" key="4">
    <source>
        <dbReference type="ARBA" id="ARBA00022759"/>
    </source>
</evidence>
<keyword evidence="4" id="KW-0255">Endonuclease</keyword>
<dbReference type="InterPro" id="IPR041588">
    <property type="entry name" value="Integrase_H2C2"/>
</dbReference>
<reference evidence="10 11" key="1">
    <citation type="submission" date="2014-11" db="EMBL/GenBank/DDBJ databases">
        <authorList>
            <person name="Zhu J."/>
            <person name="Qi W."/>
            <person name="Song R."/>
        </authorList>
    </citation>
    <scope>NUCLEOTIDE SEQUENCE [LARGE SCALE GENOMIC DNA]</scope>
</reference>
<dbReference type="Gene3D" id="3.30.420.10">
    <property type="entry name" value="Ribonuclease H-like superfamily/Ribonuclease H"/>
    <property type="match status" value="1"/>
</dbReference>
<dbReference type="InterPro" id="IPR023780">
    <property type="entry name" value="Chromo_domain"/>
</dbReference>
<dbReference type="SUPFAM" id="SSF53098">
    <property type="entry name" value="Ribonuclease H-like"/>
    <property type="match status" value="1"/>
</dbReference>
<organism evidence="10 11">
    <name type="scientific">Vitrella brassicaformis (strain CCMP3155)</name>
    <dbReference type="NCBI Taxonomy" id="1169540"/>
    <lineage>
        <taxon>Eukaryota</taxon>
        <taxon>Sar</taxon>
        <taxon>Alveolata</taxon>
        <taxon>Colpodellida</taxon>
        <taxon>Vitrellaceae</taxon>
        <taxon>Vitrella</taxon>
    </lineage>
</organism>
<dbReference type="PhylomeDB" id="A0A0G4GQ00"/>
<dbReference type="GO" id="GO:0016787">
    <property type="term" value="F:hydrolase activity"/>
    <property type="evidence" value="ECO:0007669"/>
    <property type="project" value="UniProtKB-KW"/>
</dbReference>
<evidence type="ECO:0000256" key="2">
    <source>
        <dbReference type="ARBA" id="ARBA00022695"/>
    </source>
</evidence>
<evidence type="ECO:0000256" key="7">
    <source>
        <dbReference type="SAM" id="MobiDB-lite"/>
    </source>
</evidence>
<dbReference type="GO" id="GO:0015074">
    <property type="term" value="P:DNA integration"/>
    <property type="evidence" value="ECO:0007669"/>
    <property type="project" value="InterPro"/>
</dbReference>
<dbReference type="Proteomes" id="UP000041254">
    <property type="component" value="Unassembled WGS sequence"/>
</dbReference>
<feature type="region of interest" description="Disordered" evidence="7">
    <location>
        <begin position="962"/>
        <end position="1014"/>
    </location>
</feature>
<dbReference type="Gene3D" id="1.10.340.70">
    <property type="match status" value="1"/>
</dbReference>
<dbReference type="InterPro" id="IPR036397">
    <property type="entry name" value="RNaseH_sf"/>
</dbReference>
<keyword evidence="2" id="KW-0548">Nucleotidyltransferase</keyword>
<dbReference type="FunFam" id="3.30.70.270:FF:000020">
    <property type="entry name" value="Transposon Tf2-6 polyprotein-like Protein"/>
    <property type="match status" value="1"/>
</dbReference>
<evidence type="ECO:0000256" key="3">
    <source>
        <dbReference type="ARBA" id="ARBA00022722"/>
    </source>
</evidence>
<dbReference type="CDD" id="cd09274">
    <property type="entry name" value="RNase_HI_RT_Ty3"/>
    <property type="match status" value="1"/>
</dbReference>
<dbReference type="InterPro" id="IPR041373">
    <property type="entry name" value="RT_RNaseH"/>
</dbReference>
<dbReference type="Pfam" id="PF00385">
    <property type="entry name" value="Chromo"/>
    <property type="match status" value="1"/>
</dbReference>
<evidence type="ECO:0000313" key="10">
    <source>
        <dbReference type="EMBL" id="CEM32443.1"/>
    </source>
</evidence>
<dbReference type="OMA" id="KGRRFKW"/>
<dbReference type="VEuPathDB" id="CryptoDB:Vbra_23308"/>
<dbReference type="Gene3D" id="3.30.70.270">
    <property type="match status" value="2"/>
</dbReference>
<dbReference type="SUPFAM" id="SSF56672">
    <property type="entry name" value="DNA/RNA polymerases"/>
    <property type="match status" value="1"/>
</dbReference>
<accession>A0A0G4GQ00</accession>
<evidence type="ECO:0000256" key="1">
    <source>
        <dbReference type="ARBA" id="ARBA00022679"/>
    </source>
</evidence>
<dbReference type="InterPro" id="IPR012337">
    <property type="entry name" value="RNaseH-like_sf"/>
</dbReference>
<dbReference type="InterPro" id="IPR050951">
    <property type="entry name" value="Retrovirus_Pol_polyprotein"/>
</dbReference>
<dbReference type="PANTHER" id="PTHR37984:SF5">
    <property type="entry name" value="PROTEIN NYNRIN-LIKE"/>
    <property type="match status" value="1"/>
</dbReference>
<keyword evidence="1" id="KW-0808">Transferase</keyword>
<feature type="compositionally biased region" description="Basic and acidic residues" evidence="7">
    <location>
        <begin position="987"/>
        <end position="1001"/>
    </location>
</feature>
<evidence type="ECO:0000256" key="5">
    <source>
        <dbReference type="ARBA" id="ARBA00022801"/>
    </source>
</evidence>
<dbReference type="InterPro" id="IPR043502">
    <property type="entry name" value="DNA/RNA_pol_sf"/>
</dbReference>
<name>A0A0G4GQ00_VITBC</name>
<dbReference type="FunFam" id="3.30.420.10:FF:000032">
    <property type="entry name" value="Retrovirus-related Pol polyprotein from transposon 297-like Protein"/>
    <property type="match status" value="1"/>
</dbReference>
<proteinExistence type="predicted"/>
<dbReference type="EMBL" id="CDMY01000753">
    <property type="protein sequence ID" value="CEM32443.1"/>
    <property type="molecule type" value="Genomic_DNA"/>
</dbReference>
<keyword evidence="11" id="KW-1185">Reference proteome</keyword>
<sequence length="1014" mass="116780">MARSHEELCTRLREVFERVRAANIRFKPSKCVLGTRRIDYLGHSVTAKGVKPLKEKIQAVADFQLPSNKKELHSFVGLCQYYRRFVQDFAVIAAPLTDKLSAKAPDKFAWTSEMREAFYRLKKELCSEPILRLPDFSKTFILKTDASDRGVGGVLVQEDADGTEHPVLYVSRKFNATEEKSWWPTEKEAFALYWCVKTLRPYLDGRHFIIKTDHSALKYIKAWREINQKVQNWSLLLQDMDFEVRHKKGKLHRDADAISRLCAMAAKACGCTEEEWRSMVNTIEEDFDEMPEEGSPLSADILRSEASAHWPSDEEIITLQRNDEELGQTCEYLTTGKEPSDEKIARMVRSGSYEFSLIDRKLFRIFRAPSRGITPCLVVPPPLREKVLYENHGHVLAGHLGLQRTVSRISLRYWWRGMYDDIKRWVMNCPVCRAARQRPTTHWPLKPIPVTRAFELVGMDIVGPLPESHNGNRYMLVFMDYLTKWPEVFPMKDMTALAVAECLAWFVAQHSVPKAILIDQGSQLKSKELQKICDVYGIHHKYTTPAHPETDGLVERFNQTLVHQLKKLVDMKENRWEKYLPYVLFAYRVTTQQSTNHTRFEMVMGRQARLPGDQSLVAMDMLSGIEPEDYVEVLREGLEILHKEARENIAKQQEKMAQKSAWAAEKLPRYEIGQMVRLHLKQIPKGTSSKFALPWRAIFRVVDGFNNGLNYRIQPLGGQQVMNVHVSRLAPAYKSKWLQESPEKPESFKQVTIEHRPTAPANVLDETDTGEVWEVQEILDMRTRRDGRRDYLVKWNLLPRSLAEWIPEEQLFCPKLCSDFERRKRMIDAKKQSERYVKAQAVAASRAKVGGLDFTETPRLQQEPAKGKQPTFEQIKVGQVLLLFHPESHGIYYVNVLAKDGDGIEARYLPKSSKVEVEQGKFRHPAGYSTRFSRRELEKHYTWRIMGDAEVRALPKRKALKIPAPPQAAQAPPASQHAGAAQQRAASTERRTSQRLADRRAAQSSSSTEDARRQ</sequence>
<dbReference type="AlphaFoldDB" id="A0A0G4GQ00"/>
<feature type="domain" description="Integrase catalytic" evidence="9">
    <location>
        <begin position="445"/>
        <end position="607"/>
    </location>
</feature>
<evidence type="ECO:0000256" key="6">
    <source>
        <dbReference type="ARBA" id="ARBA00022918"/>
    </source>
</evidence>